<name>A0ABT1P952_9ACTN</name>
<evidence type="ECO:0000313" key="2">
    <source>
        <dbReference type="Proteomes" id="UP001206206"/>
    </source>
</evidence>
<sequence length="131" mass="14293">MSDQDFAARTERFARHLAELGLRLDKESFALLLRILHGVNQALVHHSRSVDIPFGPGDRELFTNELGRELGTLMDLLGPHGMRMVVDVGDSAGTATTGGRQGPPSGLLALAERERDRHEVEAIVRASGMEP</sequence>
<accession>A0ABT1P952</accession>
<keyword evidence="2" id="KW-1185">Reference proteome</keyword>
<organism evidence="1 2">
    <name type="scientific">Streptantibioticus rubrisoli</name>
    <dbReference type="NCBI Taxonomy" id="1387313"/>
    <lineage>
        <taxon>Bacteria</taxon>
        <taxon>Bacillati</taxon>
        <taxon>Actinomycetota</taxon>
        <taxon>Actinomycetes</taxon>
        <taxon>Kitasatosporales</taxon>
        <taxon>Streptomycetaceae</taxon>
        <taxon>Streptantibioticus</taxon>
    </lineage>
</organism>
<dbReference type="RefSeq" id="WP_255924720.1">
    <property type="nucleotide sequence ID" value="NZ_JANFNH010000001.1"/>
</dbReference>
<evidence type="ECO:0000313" key="1">
    <source>
        <dbReference type="EMBL" id="MCQ4040783.1"/>
    </source>
</evidence>
<dbReference type="Proteomes" id="UP001206206">
    <property type="component" value="Unassembled WGS sequence"/>
</dbReference>
<proteinExistence type="predicted"/>
<protein>
    <submittedName>
        <fullName evidence="1">Uncharacterized protein</fullName>
    </submittedName>
</protein>
<dbReference type="EMBL" id="JANFNH010000001">
    <property type="protein sequence ID" value="MCQ4040783.1"/>
    <property type="molecule type" value="Genomic_DNA"/>
</dbReference>
<gene>
    <name evidence="1" type="ORF">NON19_01775</name>
</gene>
<reference evidence="1 2" key="1">
    <citation type="submission" date="2022-06" db="EMBL/GenBank/DDBJ databases">
        <title>Draft genome sequence of type strain Streptomyces rubrisoli DSM 42083.</title>
        <authorList>
            <person name="Duangmal K."/>
            <person name="Klaysubun C."/>
        </authorList>
    </citation>
    <scope>NUCLEOTIDE SEQUENCE [LARGE SCALE GENOMIC DNA]</scope>
    <source>
        <strain evidence="1 2">DSM 42083</strain>
    </source>
</reference>
<comment type="caution">
    <text evidence="1">The sequence shown here is derived from an EMBL/GenBank/DDBJ whole genome shotgun (WGS) entry which is preliminary data.</text>
</comment>